<evidence type="ECO:0000313" key="3">
    <source>
        <dbReference type="Proteomes" id="UP000014074"/>
    </source>
</evidence>
<dbReference type="KEGG" id="tmn:UCRPA7_8088"/>
<dbReference type="OrthoDB" id="41532at2759"/>
<dbReference type="eggNOG" id="ENOG502SDXU">
    <property type="taxonomic scope" value="Eukaryota"/>
</dbReference>
<dbReference type="Gene3D" id="3.40.630.30">
    <property type="match status" value="1"/>
</dbReference>
<dbReference type="Pfam" id="PF00583">
    <property type="entry name" value="Acetyltransf_1"/>
    <property type="match status" value="1"/>
</dbReference>
<dbReference type="HOGENOM" id="CLU_077728_0_1_1"/>
<feature type="domain" description="N-acetyltransferase" evidence="1">
    <location>
        <begin position="33"/>
        <end position="184"/>
    </location>
</feature>
<dbReference type="GO" id="GO:0016747">
    <property type="term" value="F:acyltransferase activity, transferring groups other than amino-acyl groups"/>
    <property type="evidence" value="ECO:0007669"/>
    <property type="project" value="InterPro"/>
</dbReference>
<evidence type="ECO:0000259" key="1">
    <source>
        <dbReference type="PROSITE" id="PS51186"/>
    </source>
</evidence>
<name>R8BAW0_PHAM7</name>
<dbReference type="AlphaFoldDB" id="R8BAW0"/>
<dbReference type="PROSITE" id="PS51186">
    <property type="entry name" value="GNAT"/>
    <property type="match status" value="1"/>
</dbReference>
<dbReference type="RefSeq" id="XP_007918799.1">
    <property type="nucleotide sequence ID" value="XM_007920608.1"/>
</dbReference>
<proteinExistence type="predicted"/>
<keyword evidence="3" id="KW-1185">Reference proteome</keyword>
<dbReference type="InterPro" id="IPR000182">
    <property type="entry name" value="GNAT_dom"/>
</dbReference>
<dbReference type="Proteomes" id="UP000014074">
    <property type="component" value="Unassembled WGS sequence"/>
</dbReference>
<gene>
    <name evidence="2" type="ORF">UCRPA7_8088</name>
</gene>
<evidence type="ECO:0000313" key="2">
    <source>
        <dbReference type="EMBL" id="EON96416.1"/>
    </source>
</evidence>
<dbReference type="SUPFAM" id="SSF55729">
    <property type="entry name" value="Acyl-CoA N-acyltransferases (Nat)"/>
    <property type="match status" value="1"/>
</dbReference>
<protein>
    <submittedName>
        <fullName evidence="2">Putative gnat family protein</fullName>
    </submittedName>
</protein>
<dbReference type="GeneID" id="19328907"/>
<sequence>MAALTPYLFTPEAHSHLVPYLAALQGSCITHDRTISNFLPPLNHEKLLSYWKEKIAEVGAGTRVILILLEESVPGSKAKGTELKGVVMLSIPATETGPFRGNVESLLISPKLRQQGAARLLIETLHIHAVQRGKTLMMADTESGSASEEVFKKFGYTEVGRIPRYSLSPSGELKDATFFYKDLSLA</sequence>
<reference evidence="3" key="1">
    <citation type="journal article" date="2013" name="Genome Announc.">
        <title>Draft genome sequence of the ascomycete Phaeoacremonium aleophilum strain UCR-PA7, a causal agent of the esca disease complex in grapevines.</title>
        <authorList>
            <person name="Blanco-Ulate B."/>
            <person name="Rolshausen P."/>
            <person name="Cantu D."/>
        </authorList>
    </citation>
    <scope>NUCLEOTIDE SEQUENCE [LARGE SCALE GENOMIC DNA]</scope>
    <source>
        <strain evidence="3">UCR-PA7</strain>
    </source>
</reference>
<dbReference type="EMBL" id="KB933348">
    <property type="protein sequence ID" value="EON96416.1"/>
    <property type="molecule type" value="Genomic_DNA"/>
</dbReference>
<organism evidence="2 3">
    <name type="scientific">Phaeoacremonium minimum (strain UCR-PA7)</name>
    <name type="common">Esca disease fungus</name>
    <name type="synonym">Togninia minima</name>
    <dbReference type="NCBI Taxonomy" id="1286976"/>
    <lineage>
        <taxon>Eukaryota</taxon>
        <taxon>Fungi</taxon>
        <taxon>Dikarya</taxon>
        <taxon>Ascomycota</taxon>
        <taxon>Pezizomycotina</taxon>
        <taxon>Sordariomycetes</taxon>
        <taxon>Sordariomycetidae</taxon>
        <taxon>Togniniales</taxon>
        <taxon>Togniniaceae</taxon>
        <taxon>Phaeoacremonium</taxon>
    </lineage>
</organism>
<accession>R8BAW0</accession>
<dbReference type="InterPro" id="IPR016181">
    <property type="entry name" value="Acyl_CoA_acyltransferase"/>
</dbReference>